<dbReference type="SUPFAM" id="SSF56219">
    <property type="entry name" value="DNase I-like"/>
    <property type="match status" value="1"/>
</dbReference>
<dbReference type="GO" id="GO:0006506">
    <property type="term" value="P:GPI anchor biosynthetic process"/>
    <property type="evidence" value="ECO:0007669"/>
    <property type="project" value="TreeGrafter"/>
</dbReference>
<dbReference type="GO" id="GO:0016020">
    <property type="term" value="C:membrane"/>
    <property type="evidence" value="ECO:0007669"/>
    <property type="project" value="GOC"/>
</dbReference>
<feature type="transmembrane region" description="Helical" evidence="1">
    <location>
        <begin position="12"/>
        <end position="32"/>
    </location>
</feature>
<evidence type="ECO:0000256" key="1">
    <source>
        <dbReference type="SAM" id="Phobius"/>
    </source>
</evidence>
<dbReference type="PANTHER" id="PTHR14859:SF1">
    <property type="entry name" value="PGAP2-INTERACTING PROTEIN"/>
    <property type="match status" value="1"/>
</dbReference>
<dbReference type="InterPro" id="IPR051916">
    <property type="entry name" value="GPI-anchor_lipid_remodeler"/>
</dbReference>
<dbReference type="Gene3D" id="3.60.10.10">
    <property type="entry name" value="Endonuclease/exonuclease/phosphatase"/>
    <property type="match status" value="1"/>
</dbReference>
<accession>E0XRE7</accession>
<keyword evidence="1" id="KW-0472">Membrane</keyword>
<dbReference type="Pfam" id="PF03372">
    <property type="entry name" value="Exo_endo_phos"/>
    <property type="match status" value="1"/>
</dbReference>
<dbReference type="GO" id="GO:0003824">
    <property type="term" value="F:catalytic activity"/>
    <property type="evidence" value="ECO:0007669"/>
    <property type="project" value="InterPro"/>
</dbReference>
<dbReference type="AlphaFoldDB" id="E0XRE7"/>
<evidence type="ECO:0000313" key="3">
    <source>
        <dbReference type="EMBL" id="ADI16988.1"/>
    </source>
</evidence>
<dbReference type="InterPro" id="IPR036691">
    <property type="entry name" value="Endo/exonu/phosph_ase_sf"/>
</dbReference>
<sequence>MMKFISYTIRFFFLLISFFALYFIGAILHGMATEHHFPDQLKLSEESELVQAISDTTFEFISWNIGYVGLGEESDFFYDGGEDVFTCKDLIQKNMDGVIDFIQKHSYVDFFLLQEVDSMSWRSNKLNFFQRIENSWQYNYTLNYASSFVPIPIFNPLGPVYGGLCSMTHFPVIDAYRYDLRTESAWPKRLFFLKRCFLTQRIPLLEKELIVINIHNSAYDKSGIKKNKEMQHILNFAEREFYKGNYVVIGGDWNQSPPNYSNNTIPELYKDSSFTNDDVPQDWKWVADVNTPTNRKLNMPYIKGLSYTSVIDHYLISPNVSVDSIAVVDMQFKYSDHQPVYLKVTLDKGSNQAKPAQ</sequence>
<dbReference type="InterPro" id="IPR005135">
    <property type="entry name" value="Endo/exonuclease/phosphatase"/>
</dbReference>
<dbReference type="EMBL" id="GU474851">
    <property type="protein sequence ID" value="ADI16988.1"/>
    <property type="molecule type" value="Genomic_DNA"/>
</dbReference>
<reference evidence="3" key="1">
    <citation type="journal article" date="2011" name="Environ. Microbiol.">
        <title>Time-series analyses of Monterey Bay coastal microbial picoplankton using a 'genome proxy' microarray.</title>
        <authorList>
            <person name="Rich V.I."/>
            <person name="Pham V.D."/>
            <person name="Eppley J."/>
            <person name="Shi Y."/>
            <person name="DeLong E.F."/>
        </authorList>
    </citation>
    <scope>NUCLEOTIDE SEQUENCE</scope>
</reference>
<proteinExistence type="predicted"/>
<protein>
    <recommendedName>
        <fullName evidence="2">Endonuclease/exonuclease/phosphatase domain-containing protein</fullName>
    </recommendedName>
</protein>
<keyword evidence="1" id="KW-1133">Transmembrane helix</keyword>
<feature type="domain" description="Endonuclease/exonuclease/phosphatase" evidence="2">
    <location>
        <begin position="94"/>
        <end position="337"/>
    </location>
</feature>
<keyword evidence="1" id="KW-0812">Transmembrane</keyword>
<dbReference type="PANTHER" id="PTHR14859">
    <property type="entry name" value="CALCOFLUOR WHITE HYPERSENSITIVE PROTEIN PRECURSOR"/>
    <property type="match status" value="1"/>
</dbReference>
<organism evidence="3">
    <name type="scientific">uncultured Sphingobacteriales bacterium HF0010_19H17</name>
    <dbReference type="NCBI Taxonomy" id="710990"/>
    <lineage>
        <taxon>Bacteria</taxon>
        <taxon>Pseudomonadati</taxon>
        <taxon>Bacteroidota</taxon>
        <taxon>Sphingobacteriia</taxon>
        <taxon>Sphingobacteriales</taxon>
        <taxon>environmental samples</taxon>
    </lineage>
</organism>
<name>E0XRE7_9SPHI</name>
<evidence type="ECO:0000259" key="2">
    <source>
        <dbReference type="Pfam" id="PF03372"/>
    </source>
</evidence>